<dbReference type="Proteomes" id="UP000198705">
    <property type="component" value="Unassembled WGS sequence"/>
</dbReference>
<protein>
    <recommendedName>
        <fullName evidence="4">Branched-chain amino acid:cation transporter, LIVCS family</fullName>
    </recommendedName>
</protein>
<dbReference type="OrthoDB" id="1448012at2"/>
<keyword evidence="1" id="KW-0812">Transmembrane</keyword>
<evidence type="ECO:0000256" key="1">
    <source>
        <dbReference type="SAM" id="Phobius"/>
    </source>
</evidence>
<evidence type="ECO:0000313" key="2">
    <source>
        <dbReference type="EMBL" id="SFN94593.1"/>
    </source>
</evidence>
<keyword evidence="1" id="KW-1133">Transmembrane helix</keyword>
<evidence type="ECO:0008006" key="4">
    <source>
        <dbReference type="Google" id="ProtNLM"/>
    </source>
</evidence>
<feature type="transmembrane region" description="Helical" evidence="1">
    <location>
        <begin position="36"/>
        <end position="63"/>
    </location>
</feature>
<dbReference type="AlphaFoldDB" id="A0A1I5D5X5"/>
<organism evidence="2 3">
    <name type="scientific">Bizionia echini</name>
    <dbReference type="NCBI Taxonomy" id="649333"/>
    <lineage>
        <taxon>Bacteria</taxon>
        <taxon>Pseudomonadati</taxon>
        <taxon>Bacteroidota</taxon>
        <taxon>Flavobacteriia</taxon>
        <taxon>Flavobacteriales</taxon>
        <taxon>Flavobacteriaceae</taxon>
        <taxon>Bizionia</taxon>
    </lineage>
</organism>
<keyword evidence="3" id="KW-1185">Reference proteome</keyword>
<keyword evidence="1" id="KW-0472">Membrane</keyword>
<dbReference type="EMBL" id="FOVN01000007">
    <property type="protein sequence ID" value="SFN94593.1"/>
    <property type="molecule type" value="Genomic_DNA"/>
</dbReference>
<dbReference type="STRING" id="649333.SAMN04487989_1078"/>
<sequence>MNELQNFGKITALASFVAGSTIFALYSYFGEPDFPIQIGILFVIGALVINTAIVLVLIGAALLKSENRIELLKTCGIMLLNIPVVILYFYLLFII</sequence>
<feature type="transmembrane region" description="Helical" evidence="1">
    <location>
        <begin position="75"/>
        <end position="94"/>
    </location>
</feature>
<proteinExistence type="predicted"/>
<evidence type="ECO:0000313" key="3">
    <source>
        <dbReference type="Proteomes" id="UP000198705"/>
    </source>
</evidence>
<reference evidence="3" key="1">
    <citation type="submission" date="2016-10" db="EMBL/GenBank/DDBJ databases">
        <authorList>
            <person name="Varghese N."/>
            <person name="Submissions S."/>
        </authorList>
    </citation>
    <scope>NUCLEOTIDE SEQUENCE [LARGE SCALE GENOMIC DNA]</scope>
    <source>
        <strain evidence="3">DSM 23925</strain>
    </source>
</reference>
<name>A0A1I5D5X5_9FLAO</name>
<gene>
    <name evidence="2" type="ORF">SAMN04487989_1078</name>
</gene>
<feature type="transmembrane region" description="Helical" evidence="1">
    <location>
        <begin position="12"/>
        <end position="30"/>
    </location>
</feature>
<accession>A0A1I5D5X5</accession>
<dbReference type="RefSeq" id="WP_092209499.1">
    <property type="nucleotide sequence ID" value="NZ_FOVN01000007.1"/>
</dbReference>